<sequence>LFGFMANWALMGILWVQVYLYYTAFPKDRHILKLVVFVQFLLENIQTVTLTHDNIQYISMAYVSLAGFNEIGTLWISIALMTGLIASITQGFYCYRVGVLTRSRYAVAVISLVRAVGQII</sequence>
<dbReference type="AlphaFoldDB" id="A0A0D2Q7C0"/>
<evidence type="ECO:0000313" key="3">
    <source>
        <dbReference type="Proteomes" id="UP000054270"/>
    </source>
</evidence>
<organism evidence="2 3">
    <name type="scientific">Hypholoma sublateritium (strain FD-334 SS-4)</name>
    <dbReference type="NCBI Taxonomy" id="945553"/>
    <lineage>
        <taxon>Eukaryota</taxon>
        <taxon>Fungi</taxon>
        <taxon>Dikarya</taxon>
        <taxon>Basidiomycota</taxon>
        <taxon>Agaricomycotina</taxon>
        <taxon>Agaricomycetes</taxon>
        <taxon>Agaricomycetidae</taxon>
        <taxon>Agaricales</taxon>
        <taxon>Agaricineae</taxon>
        <taxon>Strophariaceae</taxon>
        <taxon>Hypholoma</taxon>
    </lineage>
</organism>
<keyword evidence="1" id="KW-0472">Membrane</keyword>
<feature type="transmembrane region" description="Helical" evidence="1">
    <location>
        <begin position="6"/>
        <end position="24"/>
    </location>
</feature>
<reference evidence="3" key="1">
    <citation type="submission" date="2014-04" db="EMBL/GenBank/DDBJ databases">
        <title>Evolutionary Origins and Diversification of the Mycorrhizal Mutualists.</title>
        <authorList>
            <consortium name="DOE Joint Genome Institute"/>
            <consortium name="Mycorrhizal Genomics Consortium"/>
            <person name="Kohler A."/>
            <person name="Kuo A."/>
            <person name="Nagy L.G."/>
            <person name="Floudas D."/>
            <person name="Copeland A."/>
            <person name="Barry K.W."/>
            <person name="Cichocki N."/>
            <person name="Veneault-Fourrey C."/>
            <person name="LaButti K."/>
            <person name="Lindquist E.A."/>
            <person name="Lipzen A."/>
            <person name="Lundell T."/>
            <person name="Morin E."/>
            <person name="Murat C."/>
            <person name="Riley R."/>
            <person name="Ohm R."/>
            <person name="Sun H."/>
            <person name="Tunlid A."/>
            <person name="Henrissat B."/>
            <person name="Grigoriev I.V."/>
            <person name="Hibbett D.S."/>
            <person name="Martin F."/>
        </authorList>
    </citation>
    <scope>NUCLEOTIDE SEQUENCE [LARGE SCALE GENOMIC DNA]</scope>
    <source>
        <strain evidence="3">FD-334 SS-4</strain>
    </source>
</reference>
<name>A0A0D2Q7C0_HYPSF</name>
<evidence type="ECO:0000313" key="2">
    <source>
        <dbReference type="EMBL" id="KJA27640.1"/>
    </source>
</evidence>
<feature type="non-terminal residue" evidence="2">
    <location>
        <position position="1"/>
    </location>
</feature>
<feature type="transmembrane region" description="Helical" evidence="1">
    <location>
        <begin position="72"/>
        <end position="95"/>
    </location>
</feature>
<keyword evidence="1" id="KW-0812">Transmembrane</keyword>
<feature type="transmembrane region" description="Helical" evidence="1">
    <location>
        <begin position="31"/>
        <end position="52"/>
    </location>
</feature>
<proteinExistence type="predicted"/>
<gene>
    <name evidence="2" type="ORF">HYPSUDRAFT_130586</name>
</gene>
<dbReference type="STRING" id="945553.A0A0D2Q7C0"/>
<dbReference type="PANTHER" id="PTHR40465:SF1">
    <property type="entry name" value="DUF6534 DOMAIN-CONTAINING PROTEIN"/>
    <property type="match status" value="1"/>
</dbReference>
<dbReference type="PANTHER" id="PTHR40465">
    <property type="entry name" value="CHROMOSOME 1, WHOLE GENOME SHOTGUN SEQUENCE"/>
    <property type="match status" value="1"/>
</dbReference>
<keyword evidence="1" id="KW-1133">Transmembrane helix</keyword>
<dbReference type="OMA" id="MANWALM"/>
<accession>A0A0D2Q7C0</accession>
<dbReference type="EMBL" id="KN817523">
    <property type="protein sequence ID" value="KJA27640.1"/>
    <property type="molecule type" value="Genomic_DNA"/>
</dbReference>
<dbReference type="OrthoDB" id="3053835at2759"/>
<dbReference type="Proteomes" id="UP000054270">
    <property type="component" value="Unassembled WGS sequence"/>
</dbReference>
<evidence type="ECO:0000256" key="1">
    <source>
        <dbReference type="SAM" id="Phobius"/>
    </source>
</evidence>
<keyword evidence="3" id="KW-1185">Reference proteome</keyword>
<protein>
    <submittedName>
        <fullName evidence="2">Uncharacterized protein</fullName>
    </submittedName>
</protein>